<keyword evidence="3" id="KW-1185">Reference proteome</keyword>
<dbReference type="EMBL" id="BDDD01000670">
    <property type="protein sequence ID" value="GAV68920.1"/>
    <property type="molecule type" value="Genomic_DNA"/>
</dbReference>
<gene>
    <name evidence="2" type="ORF">CFOL_v3_12423</name>
</gene>
<dbReference type="Proteomes" id="UP000187406">
    <property type="component" value="Unassembled WGS sequence"/>
</dbReference>
<accession>A0A1Q3BLL4</accession>
<dbReference type="InterPro" id="IPR053168">
    <property type="entry name" value="Glutamic_endopeptidase"/>
</dbReference>
<dbReference type="InterPro" id="IPR004314">
    <property type="entry name" value="Neprosin"/>
</dbReference>
<sequence length="161" mass="18198">YDTRCPGFVTTHSKIILGAPLDPISKLGGQIFVLYVQVLRDRSSGNWWCYYGKDRIPIGYWPKSLFSELAGPATYTDWGGQAFSPPGTPGPQMGSGLFPDRPRWGYHAFSCCIKVTDDKYTEIDVIGSKQFNDHPDWYGVKDMGLQHDPRYRHLTFWGGKA</sequence>
<evidence type="ECO:0000259" key="1">
    <source>
        <dbReference type="PROSITE" id="PS52045"/>
    </source>
</evidence>
<organism evidence="2 3">
    <name type="scientific">Cephalotus follicularis</name>
    <name type="common">Albany pitcher plant</name>
    <dbReference type="NCBI Taxonomy" id="3775"/>
    <lineage>
        <taxon>Eukaryota</taxon>
        <taxon>Viridiplantae</taxon>
        <taxon>Streptophyta</taxon>
        <taxon>Embryophyta</taxon>
        <taxon>Tracheophyta</taxon>
        <taxon>Spermatophyta</taxon>
        <taxon>Magnoliopsida</taxon>
        <taxon>eudicotyledons</taxon>
        <taxon>Gunneridae</taxon>
        <taxon>Pentapetalae</taxon>
        <taxon>rosids</taxon>
        <taxon>fabids</taxon>
        <taxon>Oxalidales</taxon>
        <taxon>Cephalotaceae</taxon>
        <taxon>Cephalotus</taxon>
    </lineage>
</organism>
<evidence type="ECO:0000313" key="2">
    <source>
        <dbReference type="EMBL" id="GAV68920.1"/>
    </source>
</evidence>
<dbReference type="AlphaFoldDB" id="A0A1Q3BLL4"/>
<feature type="domain" description="Neprosin PEP catalytic" evidence="1">
    <location>
        <begin position="1"/>
        <end position="161"/>
    </location>
</feature>
<dbReference type="PROSITE" id="PS52045">
    <property type="entry name" value="NEPROSIN_PEP_CD"/>
    <property type="match status" value="1"/>
</dbReference>
<evidence type="ECO:0000313" key="3">
    <source>
        <dbReference type="Proteomes" id="UP000187406"/>
    </source>
</evidence>
<reference evidence="3" key="1">
    <citation type="submission" date="2016-04" db="EMBL/GenBank/DDBJ databases">
        <title>Cephalotus genome sequencing.</title>
        <authorList>
            <person name="Fukushima K."/>
            <person name="Hasebe M."/>
            <person name="Fang X."/>
        </authorList>
    </citation>
    <scope>NUCLEOTIDE SEQUENCE [LARGE SCALE GENOMIC DNA]</scope>
    <source>
        <strain evidence="3">cv. St1</strain>
    </source>
</reference>
<dbReference type="PANTHER" id="PTHR31589:SF223">
    <property type="entry name" value="PROTEIN, PUTATIVE (DUF239)-RELATED"/>
    <property type="match status" value="1"/>
</dbReference>
<feature type="non-terminal residue" evidence="2">
    <location>
        <position position="1"/>
    </location>
</feature>
<protein>
    <submittedName>
        <fullName evidence="2">DUF239 domain-containing protein</fullName>
    </submittedName>
</protein>
<proteinExistence type="predicted"/>
<dbReference type="OrthoDB" id="1858978at2759"/>
<name>A0A1Q3BLL4_CEPFO</name>
<dbReference type="PANTHER" id="PTHR31589">
    <property type="entry name" value="PROTEIN, PUTATIVE (DUF239)-RELATED-RELATED"/>
    <property type="match status" value="1"/>
</dbReference>
<dbReference type="InParanoid" id="A0A1Q3BLL4"/>
<dbReference type="Pfam" id="PF03080">
    <property type="entry name" value="Neprosin"/>
    <property type="match status" value="1"/>
</dbReference>
<dbReference type="STRING" id="3775.A0A1Q3BLL4"/>
<comment type="caution">
    <text evidence="2">The sequence shown here is derived from an EMBL/GenBank/DDBJ whole genome shotgun (WGS) entry which is preliminary data.</text>
</comment>